<sequence length="105" mass="11170">MANNQPPHPSPLDPVSAAALLDALINDDAFRAAFQSDPVAALASIGIILDADADTSCLEVGIMASKEELIAAREQLLSYLVSDTAFHNPHCFEANKVENYLKTSS</sequence>
<evidence type="ECO:0000313" key="3">
    <source>
        <dbReference type="Proteomes" id="UP001430647"/>
    </source>
</evidence>
<evidence type="ECO:0000313" key="1">
    <source>
        <dbReference type="EMBL" id="MCI2261052.1"/>
    </source>
</evidence>
<evidence type="ECO:0000313" key="2">
    <source>
        <dbReference type="EMBL" id="XCI80919.1"/>
    </source>
</evidence>
<reference evidence="2" key="3">
    <citation type="submission" date="2023-08" db="EMBL/GenBank/DDBJ databases">
        <title>Complete genome sequence of Xanthomonas indica.</title>
        <authorList>
            <person name="Patil P.B."/>
            <person name="Rana R."/>
        </authorList>
    </citation>
    <scope>NUCLEOTIDE SEQUENCE</scope>
    <source>
        <strain evidence="2">PPL560</strain>
    </source>
</reference>
<dbReference type="InterPro" id="IPR030976">
    <property type="entry name" value="Mod_pep_NH_fam"/>
</dbReference>
<reference evidence="1 3" key="1">
    <citation type="journal article" date="2022" name="Curr. Microbiol.">
        <title>Xanthomonas indica sp. nov., a Novel Member of Non-Pathogenic Xanthomonas Community from Healthy Rice Seeds.</title>
        <authorList>
            <person name="Rana R."/>
            <person name="Madhavan V.N."/>
            <person name="Saroha T."/>
            <person name="Bansal K."/>
            <person name="Kaur A."/>
            <person name="Sonti R.V."/>
            <person name="Patel H.K."/>
            <person name="Patil P.B."/>
        </authorList>
    </citation>
    <scope>NUCLEOTIDE SEQUENCE [LARGE SCALE GENOMIC DNA]</scope>
    <source>
        <strain evidence="1 3">PPL560</strain>
    </source>
</reference>
<dbReference type="KEGG" id="xin:Q7W82_01760"/>
<gene>
    <name evidence="1" type="ORF">L3V74_05825</name>
    <name evidence="2" type="ORF">Q7W82_01760</name>
</gene>
<dbReference type="Proteomes" id="UP001430647">
    <property type="component" value="Unassembled WGS sequence"/>
</dbReference>
<dbReference type="AlphaFoldDB" id="A0AAU8I6A4"/>
<reference evidence="1" key="2">
    <citation type="submission" date="2022-01" db="EMBL/GenBank/DDBJ databases">
        <authorList>
            <person name="Rana R."/>
            <person name="Patil P.B."/>
        </authorList>
    </citation>
    <scope>NUCLEOTIDE SEQUENCE</scope>
    <source>
        <strain evidence="1">PPL560</strain>
    </source>
</reference>
<proteinExistence type="predicted"/>
<organism evidence="2">
    <name type="scientific">Xanthomonas indica</name>
    <dbReference type="NCBI Taxonomy" id="2912242"/>
    <lineage>
        <taxon>Bacteria</taxon>
        <taxon>Pseudomonadati</taxon>
        <taxon>Pseudomonadota</taxon>
        <taxon>Gammaproteobacteria</taxon>
        <taxon>Lysobacterales</taxon>
        <taxon>Lysobacteraceae</taxon>
        <taxon>Xanthomonas</taxon>
    </lineage>
</organism>
<keyword evidence="3" id="KW-1185">Reference proteome</keyword>
<dbReference type="NCBIfam" id="TIGR04509">
    <property type="entry name" value="mod_pep_NH_fam"/>
    <property type="match status" value="1"/>
</dbReference>
<dbReference type="RefSeq" id="WP_160946842.1">
    <property type="nucleotide sequence ID" value="NZ_CP131914.1"/>
</dbReference>
<protein>
    <submittedName>
        <fullName evidence="2">NHLP-related RiPP peptide</fullName>
    </submittedName>
</protein>
<name>A0AAU8I6A4_9XANT</name>
<accession>A0AAU8I6A4</accession>
<dbReference type="EMBL" id="CP131914">
    <property type="protein sequence ID" value="XCI80919.1"/>
    <property type="molecule type" value="Genomic_DNA"/>
</dbReference>
<dbReference type="EMBL" id="JAKJPQ010000004">
    <property type="protein sequence ID" value="MCI2261052.1"/>
    <property type="molecule type" value="Genomic_DNA"/>
</dbReference>